<dbReference type="Pfam" id="PF01257">
    <property type="entry name" value="2Fe-2S_thioredx"/>
    <property type="match status" value="1"/>
</dbReference>
<reference evidence="1" key="2">
    <citation type="journal article" date="2021" name="PeerJ">
        <title>Extensive microbial diversity within the chicken gut microbiome revealed by metagenomics and culture.</title>
        <authorList>
            <person name="Gilroy R."/>
            <person name="Ravi A."/>
            <person name="Getino M."/>
            <person name="Pursley I."/>
            <person name="Horton D.L."/>
            <person name="Alikhan N.F."/>
            <person name="Baker D."/>
            <person name="Gharbi K."/>
            <person name="Hall N."/>
            <person name="Watson M."/>
            <person name="Adriaenssens E.M."/>
            <person name="Foster-Nyarko E."/>
            <person name="Jarju S."/>
            <person name="Secka A."/>
            <person name="Antonio M."/>
            <person name="Oren A."/>
            <person name="Chaudhuri R.R."/>
            <person name="La Ragione R."/>
            <person name="Hildebrand F."/>
            <person name="Pallen M.J."/>
        </authorList>
    </citation>
    <scope>NUCLEOTIDE SEQUENCE</scope>
    <source>
        <strain evidence="1">CHK199-13235</strain>
    </source>
</reference>
<proteinExistence type="predicted"/>
<organism evidence="1 2">
    <name type="scientific">Candidatus Merdivicinus excrementipullorum</name>
    <dbReference type="NCBI Taxonomy" id="2840867"/>
    <lineage>
        <taxon>Bacteria</taxon>
        <taxon>Bacillati</taxon>
        <taxon>Bacillota</taxon>
        <taxon>Clostridia</taxon>
        <taxon>Eubacteriales</taxon>
        <taxon>Oscillospiraceae</taxon>
        <taxon>Oscillospiraceae incertae sedis</taxon>
        <taxon>Candidatus Merdivicinus</taxon>
    </lineage>
</organism>
<name>A0A9D1FKV8_9FIRM</name>
<gene>
    <name evidence="1" type="ORF">IAB51_00890</name>
</gene>
<dbReference type="Gene3D" id="3.40.30.10">
    <property type="entry name" value="Glutaredoxin"/>
    <property type="match status" value="1"/>
</dbReference>
<dbReference type="SUPFAM" id="SSF52833">
    <property type="entry name" value="Thioredoxin-like"/>
    <property type="match status" value="1"/>
</dbReference>
<protein>
    <submittedName>
        <fullName evidence="1">NAD(P)H-dependent oxidoreductase subunit E</fullName>
    </submittedName>
</protein>
<reference evidence="1" key="1">
    <citation type="submission" date="2020-10" db="EMBL/GenBank/DDBJ databases">
        <authorList>
            <person name="Gilroy R."/>
        </authorList>
    </citation>
    <scope>NUCLEOTIDE SEQUENCE</scope>
    <source>
        <strain evidence="1">CHK199-13235</strain>
    </source>
</reference>
<comment type="caution">
    <text evidence="1">The sequence shown here is derived from an EMBL/GenBank/DDBJ whole genome shotgun (WGS) entry which is preliminary data.</text>
</comment>
<dbReference type="InterPro" id="IPR036249">
    <property type="entry name" value="Thioredoxin-like_sf"/>
</dbReference>
<dbReference type="Proteomes" id="UP000824002">
    <property type="component" value="Unassembled WGS sequence"/>
</dbReference>
<evidence type="ECO:0000313" key="2">
    <source>
        <dbReference type="Proteomes" id="UP000824002"/>
    </source>
</evidence>
<dbReference type="EMBL" id="DVJP01000010">
    <property type="protein sequence ID" value="HIS75342.1"/>
    <property type="molecule type" value="Genomic_DNA"/>
</dbReference>
<sequence length="80" mass="8875">MKLTVCLGSSCHVRGSHQVLETIQRLIQENNLEDKITLAASFCTGNCEKGVCVTIDGTLFTFTPETTEELFRKEVLAKLN</sequence>
<dbReference type="CDD" id="cd02980">
    <property type="entry name" value="TRX_Fd_family"/>
    <property type="match status" value="1"/>
</dbReference>
<dbReference type="AlphaFoldDB" id="A0A9D1FKV8"/>
<accession>A0A9D1FKV8</accession>
<evidence type="ECO:0000313" key="1">
    <source>
        <dbReference type="EMBL" id="HIS75342.1"/>
    </source>
</evidence>